<feature type="region of interest" description="Disordered" evidence="1">
    <location>
        <begin position="235"/>
        <end position="282"/>
    </location>
</feature>
<feature type="region of interest" description="Disordered" evidence="1">
    <location>
        <begin position="186"/>
        <end position="211"/>
    </location>
</feature>
<organism evidence="2">
    <name type="scientific">Phaeomonas parva</name>
    <dbReference type="NCBI Taxonomy" id="124430"/>
    <lineage>
        <taxon>Eukaryota</taxon>
        <taxon>Sar</taxon>
        <taxon>Stramenopiles</taxon>
        <taxon>Ochrophyta</taxon>
        <taxon>Pinguiophyceae</taxon>
        <taxon>Pinguiochrysidales</taxon>
        <taxon>Pinguiochrysidaceae</taxon>
        <taxon>Phaeomonas</taxon>
    </lineage>
</organism>
<proteinExistence type="predicted"/>
<dbReference type="EMBL" id="HBGJ01009115">
    <property type="protein sequence ID" value="CAD9247385.1"/>
    <property type="molecule type" value="Transcribed_RNA"/>
</dbReference>
<reference evidence="2" key="1">
    <citation type="submission" date="2021-01" db="EMBL/GenBank/DDBJ databases">
        <authorList>
            <person name="Corre E."/>
            <person name="Pelletier E."/>
            <person name="Niang G."/>
            <person name="Scheremetjew M."/>
            <person name="Finn R."/>
            <person name="Kale V."/>
            <person name="Holt S."/>
            <person name="Cochrane G."/>
            <person name="Meng A."/>
            <person name="Brown T."/>
            <person name="Cohen L."/>
        </authorList>
    </citation>
    <scope>NUCLEOTIDE SEQUENCE</scope>
    <source>
        <strain evidence="2">CCMP2877</strain>
    </source>
</reference>
<evidence type="ECO:0000256" key="1">
    <source>
        <dbReference type="SAM" id="MobiDB-lite"/>
    </source>
</evidence>
<name>A0A6U4DTK2_9STRA</name>
<protein>
    <recommendedName>
        <fullName evidence="4">CUE domain-containing protein</fullName>
    </recommendedName>
</protein>
<sequence>MGDDAALLQEWWGSEDALPAAGSEPFEDEGVVEVLMETVREEAKEGNGDASTENLVDIFSALLPAFGELATEDETRAAAAIRRLQDAVAAAAFKQRIRAAMGGAGTAGAAAEAPGSGRSSRSRGRSGSDVTAAQRESARFLAELVPGVTEDLALYLLGECDGDRERAAMRLIENGSPEGMVALREEMEQKQQAQREDDENAEPERFRGEVDSEALARAQRAAIARYSDKAEMLDDSRLQAKGAGNRRRRGGGRRGGGGLSGEVLLQSKNQAAPNDKRRYRNGEVVATRGEKFIVEKPKEFDSGCRGKVYTKGKRGVGFR</sequence>
<dbReference type="EMBL" id="HBGJ01009103">
    <property type="protein sequence ID" value="CAD9247379.1"/>
    <property type="molecule type" value="Transcribed_RNA"/>
</dbReference>
<evidence type="ECO:0008006" key="4">
    <source>
        <dbReference type="Google" id="ProtNLM"/>
    </source>
</evidence>
<evidence type="ECO:0000313" key="2">
    <source>
        <dbReference type="EMBL" id="CAD9247379.1"/>
    </source>
</evidence>
<evidence type="ECO:0000313" key="3">
    <source>
        <dbReference type="EMBL" id="CAD9247385.1"/>
    </source>
</evidence>
<feature type="region of interest" description="Disordered" evidence="1">
    <location>
        <begin position="105"/>
        <end position="131"/>
    </location>
</feature>
<dbReference type="AlphaFoldDB" id="A0A6U4DTK2"/>
<accession>A0A6U4DTK2</accession>
<feature type="compositionally biased region" description="Basic and acidic residues" evidence="1">
    <location>
        <begin position="186"/>
        <end position="195"/>
    </location>
</feature>
<gene>
    <name evidence="2" type="ORF">PPAR1163_LOCUS5734</name>
    <name evidence="3" type="ORF">PPAR1163_LOCUS5740</name>
</gene>
<feature type="compositionally biased region" description="Low complexity" evidence="1">
    <location>
        <begin position="105"/>
        <end position="119"/>
    </location>
</feature>